<evidence type="ECO:0000256" key="3">
    <source>
        <dbReference type="ARBA" id="ARBA00010299"/>
    </source>
</evidence>
<dbReference type="Gene3D" id="1.10.220.30">
    <property type="match status" value="3"/>
</dbReference>
<dbReference type="GO" id="GO:0006935">
    <property type="term" value="P:chemotaxis"/>
    <property type="evidence" value="ECO:0007669"/>
    <property type="project" value="UniProtKB-KW"/>
</dbReference>
<evidence type="ECO:0000259" key="10">
    <source>
        <dbReference type="Pfam" id="PF01706"/>
    </source>
</evidence>
<evidence type="ECO:0000259" key="12">
    <source>
        <dbReference type="Pfam" id="PF14842"/>
    </source>
</evidence>
<evidence type="ECO:0000256" key="7">
    <source>
        <dbReference type="ARBA" id="ARBA00022779"/>
    </source>
</evidence>
<keyword evidence="5" id="KW-1003">Cell membrane</keyword>
<dbReference type="AlphaFoldDB" id="A0A1J5E141"/>
<evidence type="ECO:0000256" key="1">
    <source>
        <dbReference type="ARBA" id="ARBA00004117"/>
    </source>
</evidence>
<dbReference type="GO" id="GO:0071973">
    <property type="term" value="P:bacterial-type flagellum-dependent cell motility"/>
    <property type="evidence" value="ECO:0007669"/>
    <property type="project" value="InterPro"/>
</dbReference>
<evidence type="ECO:0000256" key="4">
    <source>
        <dbReference type="ARBA" id="ARBA00021870"/>
    </source>
</evidence>
<dbReference type="EMBL" id="MNYI01000059">
    <property type="protein sequence ID" value="OIP42124.1"/>
    <property type="molecule type" value="Genomic_DNA"/>
</dbReference>
<keyword evidence="9" id="KW-0975">Bacterial flagellum</keyword>
<evidence type="ECO:0000256" key="9">
    <source>
        <dbReference type="ARBA" id="ARBA00023143"/>
    </source>
</evidence>
<evidence type="ECO:0000256" key="2">
    <source>
        <dbReference type="ARBA" id="ARBA00004413"/>
    </source>
</evidence>
<name>A0A1J5E141_9BACT</name>
<reference evidence="13 14" key="1">
    <citation type="journal article" date="2016" name="Environ. Microbiol.">
        <title>Genomic resolution of a cold subsurface aquifer community provides metabolic insights for novel microbes adapted to high CO concentrations.</title>
        <authorList>
            <person name="Probst A.J."/>
            <person name="Castelle C.J."/>
            <person name="Singh A."/>
            <person name="Brown C.T."/>
            <person name="Anantharaman K."/>
            <person name="Sharon I."/>
            <person name="Hug L.A."/>
            <person name="Burstein D."/>
            <person name="Emerson J.B."/>
            <person name="Thomas B.C."/>
            <person name="Banfield J.F."/>
        </authorList>
    </citation>
    <scope>NUCLEOTIDE SEQUENCE [LARGE SCALE GENOMIC DNA]</scope>
    <source>
        <strain evidence="13">CG2_30_40_21</strain>
    </source>
</reference>
<feature type="domain" description="Flagellar motor switch protein FliG N-terminal" evidence="12">
    <location>
        <begin position="11"/>
        <end position="105"/>
    </location>
</feature>
<dbReference type="GO" id="GO:0003774">
    <property type="term" value="F:cytoskeletal motor activity"/>
    <property type="evidence" value="ECO:0007669"/>
    <property type="project" value="InterPro"/>
</dbReference>
<keyword evidence="13" id="KW-0969">Cilium</keyword>
<evidence type="ECO:0000256" key="8">
    <source>
        <dbReference type="ARBA" id="ARBA00023136"/>
    </source>
</evidence>
<feature type="domain" description="Flagellar motor switch protein FliG C-terminal" evidence="10">
    <location>
        <begin position="224"/>
        <end position="329"/>
    </location>
</feature>
<keyword evidence="7" id="KW-0283">Flagellar rotation</keyword>
<dbReference type="FunFam" id="1.10.220.30:FF:000001">
    <property type="entry name" value="Flagellar motor switch protein FliG"/>
    <property type="match status" value="1"/>
</dbReference>
<dbReference type="InterPro" id="IPR000090">
    <property type="entry name" value="Flg_Motor_Flig"/>
</dbReference>
<comment type="similarity">
    <text evidence="3">Belongs to the FliG family.</text>
</comment>
<dbReference type="PANTHER" id="PTHR30534">
    <property type="entry name" value="FLAGELLAR MOTOR SWITCH PROTEIN FLIG"/>
    <property type="match status" value="1"/>
</dbReference>
<organism evidence="13 14">
    <name type="scientific">Candidatus Desantisbacteria bacterium CG2_30_40_21</name>
    <dbReference type="NCBI Taxonomy" id="1817895"/>
    <lineage>
        <taxon>Bacteria</taxon>
        <taxon>Candidatus Desantisiibacteriota</taxon>
    </lineage>
</organism>
<dbReference type="Pfam" id="PF01706">
    <property type="entry name" value="FliG_C"/>
    <property type="match status" value="1"/>
</dbReference>
<evidence type="ECO:0000256" key="5">
    <source>
        <dbReference type="ARBA" id="ARBA00022475"/>
    </source>
</evidence>
<dbReference type="PIRSF" id="PIRSF003161">
    <property type="entry name" value="FliG"/>
    <property type="match status" value="1"/>
</dbReference>
<sequence length="342" mass="37593">MADEIQLPFTTGRQKAAAILIVLGADISAEVFKYLKEEEMELITREIAQIRKITHSQKIALLQEFYSLMMAQEFIIQGGVEYARALLIQALGEERANAFINEVAGIKKEPFDFLKKMDTKQILLSIQHEHPQTIAVVMGHLTPDKAAALITQLPPEVQIDVSRRLALMSSSSPDALGRVEAMLAARMAGGVAVETKGKDVGGIMAIVDLLNQGDREMEQTIIDGISEQDPELAEEIKKRLFTFDDIVKLDDRSAQRVLREVDIRDLALSMKGASEAAKNMVLKNMPKRAAAMLKEEIDFLGPVRVQDVEASQEKIVNVIRQLEDSGEIIVSRGGGGGGGMIT</sequence>
<dbReference type="Pfam" id="PF14842">
    <property type="entry name" value="FliG_N"/>
    <property type="match status" value="1"/>
</dbReference>
<accession>A0A1J5E141</accession>
<dbReference type="SUPFAM" id="SSF48029">
    <property type="entry name" value="FliG"/>
    <property type="match status" value="2"/>
</dbReference>
<evidence type="ECO:0000259" key="11">
    <source>
        <dbReference type="Pfam" id="PF14841"/>
    </source>
</evidence>
<dbReference type="PRINTS" id="PR00954">
    <property type="entry name" value="FLGMOTORFLIG"/>
</dbReference>
<gene>
    <name evidence="13" type="ORF">AUJ95_02065</name>
</gene>
<dbReference type="InterPro" id="IPR011002">
    <property type="entry name" value="FliG_a-hlx"/>
</dbReference>
<dbReference type="NCBIfam" id="TIGR00207">
    <property type="entry name" value="fliG"/>
    <property type="match status" value="1"/>
</dbReference>
<dbReference type="InterPro" id="IPR023087">
    <property type="entry name" value="Flg_Motor_Flig_C"/>
</dbReference>
<dbReference type="InterPro" id="IPR028263">
    <property type="entry name" value="FliG_N"/>
</dbReference>
<keyword evidence="6" id="KW-0145">Chemotaxis</keyword>
<protein>
    <recommendedName>
        <fullName evidence="4">Flagellar motor switch protein FliG</fullName>
    </recommendedName>
</protein>
<dbReference type="PANTHER" id="PTHR30534:SF0">
    <property type="entry name" value="FLAGELLAR MOTOR SWITCH PROTEIN FLIG"/>
    <property type="match status" value="1"/>
</dbReference>
<dbReference type="Pfam" id="PF14841">
    <property type="entry name" value="FliG_M"/>
    <property type="match status" value="1"/>
</dbReference>
<dbReference type="GO" id="GO:0005886">
    <property type="term" value="C:plasma membrane"/>
    <property type="evidence" value="ECO:0007669"/>
    <property type="project" value="UniProtKB-SubCell"/>
</dbReference>
<keyword evidence="13" id="KW-0966">Cell projection</keyword>
<comment type="subcellular location">
    <subcellularLocation>
        <location evidence="1">Bacterial flagellum basal body</location>
    </subcellularLocation>
    <subcellularLocation>
        <location evidence="2">Cell membrane</location>
        <topology evidence="2">Peripheral membrane protein</topology>
        <orientation evidence="2">Cytoplasmic side</orientation>
    </subcellularLocation>
</comment>
<comment type="caution">
    <text evidence="13">The sequence shown here is derived from an EMBL/GenBank/DDBJ whole genome shotgun (WGS) entry which is preliminary data.</text>
</comment>
<evidence type="ECO:0000313" key="13">
    <source>
        <dbReference type="EMBL" id="OIP42124.1"/>
    </source>
</evidence>
<feature type="domain" description="Flagellar motor switch protein FliG middle" evidence="11">
    <location>
        <begin position="120"/>
        <end position="189"/>
    </location>
</feature>
<dbReference type="GO" id="GO:0009425">
    <property type="term" value="C:bacterial-type flagellum basal body"/>
    <property type="evidence" value="ECO:0007669"/>
    <property type="project" value="UniProtKB-SubCell"/>
</dbReference>
<proteinExistence type="inferred from homology"/>
<dbReference type="Proteomes" id="UP000183085">
    <property type="component" value="Unassembled WGS sequence"/>
</dbReference>
<keyword evidence="8" id="KW-0472">Membrane</keyword>
<dbReference type="STRING" id="1817895.AUJ95_02065"/>
<keyword evidence="13" id="KW-0282">Flagellum</keyword>
<evidence type="ECO:0000313" key="14">
    <source>
        <dbReference type="Proteomes" id="UP000183085"/>
    </source>
</evidence>
<evidence type="ECO:0000256" key="6">
    <source>
        <dbReference type="ARBA" id="ARBA00022500"/>
    </source>
</evidence>
<dbReference type="InterPro" id="IPR032779">
    <property type="entry name" value="FliG_M"/>
</dbReference>